<dbReference type="InterPro" id="IPR039555">
    <property type="entry name" value="TraF/TrbB"/>
</dbReference>
<dbReference type="InterPro" id="IPR036249">
    <property type="entry name" value="Thioredoxin-like_sf"/>
</dbReference>
<dbReference type="Gene3D" id="3.40.30.10">
    <property type="entry name" value="Glutaredoxin"/>
    <property type="match status" value="1"/>
</dbReference>
<gene>
    <name evidence="1" type="ORF">BCS90_14510</name>
</gene>
<proteinExistence type="predicted"/>
<evidence type="ECO:0008006" key="2">
    <source>
        <dbReference type="Google" id="ProtNLM"/>
    </source>
</evidence>
<dbReference type="CDD" id="cd02947">
    <property type="entry name" value="TRX_family"/>
    <property type="match status" value="1"/>
</dbReference>
<sequence length="144" mass="16227">MDRRTLLKFMAGSALLNVGHSVAMTPILSDKYAVVFFFRSDCGYCHRFAPKLKQLEATTGIPVYDFSLDARPIPDFPTPLPIDQEILARFFPATQQDKRVPATFLMNVNSIKFVRMTVGDVSVAQLNESFSNIMNDDYVLQAIE</sequence>
<comment type="caution">
    <text evidence="1">The sequence shown here is derived from an EMBL/GenBank/DDBJ whole genome shotgun (WGS) entry which is preliminary data.</text>
</comment>
<reference evidence="1" key="2">
    <citation type="journal article" date="2018" name="Nature">
        <title>A major lineage of non-tailed dsDNA viruses as unrecognized killers of marine bacteria.</title>
        <authorList>
            <person name="Kauffman K.M."/>
            <person name="Hussain F.A."/>
            <person name="Yang J."/>
            <person name="Arevalo P."/>
            <person name="Brown J.M."/>
            <person name="Chang W.K."/>
            <person name="VanInsberghe D."/>
            <person name="Elsherbini J."/>
            <person name="Sharma R.S."/>
            <person name="Cutler M.B."/>
            <person name="Kelly L."/>
            <person name="Polz M.F."/>
        </authorList>
    </citation>
    <scope>NUCLEOTIDE SEQUENCE</scope>
    <source>
        <strain evidence="1">10N.222.46.E12</strain>
    </source>
</reference>
<dbReference type="EMBL" id="MDBS01000020">
    <property type="protein sequence ID" value="PMP30512.1"/>
    <property type="molecule type" value="Genomic_DNA"/>
</dbReference>
<evidence type="ECO:0000313" key="1">
    <source>
        <dbReference type="EMBL" id="PMP30512.1"/>
    </source>
</evidence>
<dbReference type="Pfam" id="PF13728">
    <property type="entry name" value="TraF"/>
    <property type="match status" value="1"/>
</dbReference>
<protein>
    <recommendedName>
        <fullName evidence="2">Type-F conjugative transfer system pilin assembly thiol-disulfide isomerase TrbB</fullName>
    </recommendedName>
</protein>
<accession>A0A7Z1MKA5</accession>
<dbReference type="SUPFAM" id="SSF52833">
    <property type="entry name" value="Thioredoxin-like"/>
    <property type="match status" value="1"/>
</dbReference>
<reference evidence="1" key="1">
    <citation type="submission" date="2016-07" db="EMBL/GenBank/DDBJ databases">
        <authorList>
            <person name="Kauffman K."/>
            <person name="Arevalo P."/>
            <person name="Polz M.F."/>
        </authorList>
    </citation>
    <scope>NUCLEOTIDE SEQUENCE</scope>
    <source>
        <strain evidence="1">10N.222.46.E12</strain>
    </source>
</reference>
<name>A0A7Z1MKA5_9VIBR</name>
<dbReference type="AlphaFoldDB" id="A0A7Z1MKA5"/>
<organism evidence="1">
    <name type="scientific">Vibrio cyclitrophicus</name>
    <dbReference type="NCBI Taxonomy" id="47951"/>
    <lineage>
        <taxon>Bacteria</taxon>
        <taxon>Pseudomonadati</taxon>
        <taxon>Pseudomonadota</taxon>
        <taxon>Gammaproteobacteria</taxon>
        <taxon>Vibrionales</taxon>
        <taxon>Vibrionaceae</taxon>
        <taxon>Vibrio</taxon>
    </lineage>
</organism>
<dbReference type="RefSeq" id="WP_154723963.1">
    <property type="nucleotide sequence ID" value="NZ_CP170597.1"/>
</dbReference>